<feature type="repeat" description="TPR" evidence="3">
    <location>
        <begin position="13"/>
        <end position="46"/>
    </location>
</feature>
<feature type="compositionally biased region" description="Basic and acidic residues" evidence="4">
    <location>
        <begin position="230"/>
        <end position="244"/>
    </location>
</feature>
<keyword evidence="2 3" id="KW-0802">TPR repeat</keyword>
<keyword evidence="1" id="KW-0677">Repeat</keyword>
<dbReference type="PANTHER" id="PTHR45188:SF2">
    <property type="entry name" value="DNAJ HOMOLOG SUBFAMILY C MEMBER 7"/>
    <property type="match status" value="1"/>
</dbReference>
<dbReference type="Pfam" id="PF00226">
    <property type="entry name" value="DnaJ"/>
    <property type="match status" value="1"/>
</dbReference>
<evidence type="ECO:0000313" key="7">
    <source>
        <dbReference type="Proteomes" id="UP001174909"/>
    </source>
</evidence>
<dbReference type="InterPro" id="IPR011990">
    <property type="entry name" value="TPR-like_helical_dom_sf"/>
</dbReference>
<dbReference type="PROSITE" id="PS50076">
    <property type="entry name" value="DNAJ_2"/>
    <property type="match status" value="1"/>
</dbReference>
<dbReference type="InterPro" id="IPR001623">
    <property type="entry name" value="DnaJ_domain"/>
</dbReference>
<dbReference type="PROSITE" id="PS00636">
    <property type="entry name" value="DNAJ_1"/>
    <property type="match status" value="1"/>
</dbReference>
<dbReference type="CDD" id="cd06257">
    <property type="entry name" value="DnaJ"/>
    <property type="match status" value="1"/>
</dbReference>
<evidence type="ECO:0000256" key="3">
    <source>
        <dbReference type="PROSITE-ProRule" id="PRU00339"/>
    </source>
</evidence>
<dbReference type="PROSITE" id="PS50005">
    <property type="entry name" value="TPR"/>
    <property type="match status" value="4"/>
</dbReference>
<keyword evidence="7" id="KW-1185">Reference proteome</keyword>
<dbReference type="Gene3D" id="1.10.287.110">
    <property type="entry name" value="DnaJ domain"/>
    <property type="match status" value="1"/>
</dbReference>
<feature type="repeat" description="TPR" evidence="3">
    <location>
        <begin position="59"/>
        <end position="92"/>
    </location>
</feature>
<sequence length="327" mass="37434">MCNDILRRDNNNPDALYAKAISYYYQDMQDKANSFFQRALRADPDHHKSRLAMKKSKKLLAMKEEGNMAFRQGRMEEAHHLYSEALTVDPLNTLTNAKLHCNRALVGSKIGKLEESIEDCTKAVELDPNYVKAFQRRAKLYQEAGQHEEAVRDLEKVQRMEPSRENRAGLQSISLSLFHLLSFPRAISYRMVNEQLKLSQRKDYYKMLGVSRNATPDEIKKAYRKKAMAHHPDRHATATPEEREKEEVIFKEVSEAYQVLSDSQRKHRYDSGQDLEEHGMGMDIDPTTLFSTMFGGGMGGFSFAGGHGGRNHTFSFSGGPGEYTYMF</sequence>
<feature type="repeat" description="TPR" evidence="3">
    <location>
        <begin position="131"/>
        <end position="164"/>
    </location>
</feature>
<name>A0AA35R8Q5_GEOBA</name>
<evidence type="ECO:0000256" key="1">
    <source>
        <dbReference type="ARBA" id="ARBA00022737"/>
    </source>
</evidence>
<feature type="region of interest" description="Disordered" evidence="4">
    <location>
        <begin position="225"/>
        <end position="244"/>
    </location>
</feature>
<accession>A0AA35R8Q5</accession>
<feature type="repeat" description="TPR" evidence="3">
    <location>
        <begin position="97"/>
        <end position="130"/>
    </location>
</feature>
<protein>
    <submittedName>
        <fullName evidence="6">DnaJ homolog subfamily C member 7</fullName>
    </submittedName>
</protein>
<comment type="caution">
    <text evidence="6">The sequence shown here is derived from an EMBL/GenBank/DDBJ whole genome shotgun (WGS) entry which is preliminary data.</text>
</comment>
<dbReference type="Gene3D" id="1.25.40.10">
    <property type="entry name" value="Tetratricopeptide repeat domain"/>
    <property type="match status" value="2"/>
</dbReference>
<evidence type="ECO:0000313" key="6">
    <source>
        <dbReference type="EMBL" id="CAI8005717.1"/>
    </source>
</evidence>
<proteinExistence type="predicted"/>
<dbReference type="Proteomes" id="UP001174909">
    <property type="component" value="Unassembled WGS sequence"/>
</dbReference>
<dbReference type="AlphaFoldDB" id="A0AA35R8Q5"/>
<dbReference type="Pfam" id="PF13431">
    <property type="entry name" value="TPR_17"/>
    <property type="match status" value="1"/>
</dbReference>
<evidence type="ECO:0000256" key="2">
    <source>
        <dbReference type="ARBA" id="ARBA00022803"/>
    </source>
</evidence>
<dbReference type="SMART" id="SM00028">
    <property type="entry name" value="TPR"/>
    <property type="match status" value="4"/>
</dbReference>
<dbReference type="PANTHER" id="PTHR45188">
    <property type="entry name" value="DNAJ PROTEIN P58IPK HOMOLOG"/>
    <property type="match status" value="1"/>
</dbReference>
<dbReference type="PRINTS" id="PR00625">
    <property type="entry name" value="JDOMAIN"/>
</dbReference>
<dbReference type="InterPro" id="IPR018253">
    <property type="entry name" value="DnaJ_domain_CS"/>
</dbReference>
<evidence type="ECO:0000256" key="4">
    <source>
        <dbReference type="SAM" id="MobiDB-lite"/>
    </source>
</evidence>
<dbReference type="SUPFAM" id="SSF48452">
    <property type="entry name" value="TPR-like"/>
    <property type="match status" value="2"/>
</dbReference>
<reference evidence="6" key="1">
    <citation type="submission" date="2023-03" db="EMBL/GenBank/DDBJ databases">
        <authorList>
            <person name="Steffen K."/>
            <person name="Cardenas P."/>
        </authorList>
    </citation>
    <scope>NUCLEOTIDE SEQUENCE</scope>
</reference>
<feature type="domain" description="J" evidence="5">
    <location>
        <begin position="203"/>
        <end position="273"/>
    </location>
</feature>
<dbReference type="SUPFAM" id="SSF46565">
    <property type="entry name" value="Chaperone J-domain"/>
    <property type="match status" value="1"/>
</dbReference>
<organism evidence="6 7">
    <name type="scientific">Geodia barretti</name>
    <name type="common">Barrett's horny sponge</name>
    <dbReference type="NCBI Taxonomy" id="519541"/>
    <lineage>
        <taxon>Eukaryota</taxon>
        <taxon>Metazoa</taxon>
        <taxon>Porifera</taxon>
        <taxon>Demospongiae</taxon>
        <taxon>Heteroscleromorpha</taxon>
        <taxon>Tetractinellida</taxon>
        <taxon>Astrophorina</taxon>
        <taxon>Geodiidae</taxon>
        <taxon>Geodia</taxon>
    </lineage>
</organism>
<evidence type="ECO:0000259" key="5">
    <source>
        <dbReference type="PROSITE" id="PS50076"/>
    </source>
</evidence>
<dbReference type="InterPro" id="IPR036869">
    <property type="entry name" value="J_dom_sf"/>
</dbReference>
<dbReference type="EMBL" id="CASHTH010000630">
    <property type="protein sequence ID" value="CAI8005717.1"/>
    <property type="molecule type" value="Genomic_DNA"/>
</dbReference>
<dbReference type="Pfam" id="PF13174">
    <property type="entry name" value="TPR_6"/>
    <property type="match status" value="1"/>
</dbReference>
<gene>
    <name evidence="6" type="ORF">GBAR_LOCUS4369</name>
</gene>
<dbReference type="InterPro" id="IPR019734">
    <property type="entry name" value="TPR_rpt"/>
</dbReference>
<dbReference type="SMART" id="SM00271">
    <property type="entry name" value="DnaJ"/>
    <property type="match status" value="1"/>
</dbReference>